<organism evidence="1">
    <name type="scientific">marine sediment metagenome</name>
    <dbReference type="NCBI Taxonomy" id="412755"/>
    <lineage>
        <taxon>unclassified sequences</taxon>
        <taxon>metagenomes</taxon>
        <taxon>ecological metagenomes</taxon>
    </lineage>
</organism>
<protein>
    <submittedName>
        <fullName evidence="1">Uncharacterized protein</fullName>
    </submittedName>
</protein>
<sequence>PEFGKGYGYTQMLQIEADILEMTAEELQEELNAGKTIHNIIEGKGLTTEEFDQKLLVTIRKRLESAVETGLLTQEQLETRMQLMQQHYADRECDEDCDCEGNLHEYRFQNRDKTNGATMGKGLGMLRQTR</sequence>
<gene>
    <name evidence="1" type="ORF">S03H2_49840</name>
</gene>
<name>X1I0B0_9ZZZZ</name>
<reference evidence="1" key="1">
    <citation type="journal article" date="2014" name="Front. Microbiol.">
        <title>High frequency of phylogenetically diverse reductive dehalogenase-homologous genes in deep subseafloor sedimentary metagenomes.</title>
        <authorList>
            <person name="Kawai M."/>
            <person name="Futagami T."/>
            <person name="Toyoda A."/>
            <person name="Takaki Y."/>
            <person name="Nishi S."/>
            <person name="Hori S."/>
            <person name="Arai W."/>
            <person name="Tsubouchi T."/>
            <person name="Morono Y."/>
            <person name="Uchiyama I."/>
            <person name="Ito T."/>
            <person name="Fujiyama A."/>
            <person name="Inagaki F."/>
            <person name="Takami H."/>
        </authorList>
    </citation>
    <scope>NUCLEOTIDE SEQUENCE</scope>
    <source>
        <strain evidence="1">Expedition CK06-06</strain>
    </source>
</reference>
<proteinExistence type="predicted"/>
<accession>X1I0B0</accession>
<comment type="caution">
    <text evidence="1">The sequence shown here is derived from an EMBL/GenBank/DDBJ whole genome shotgun (WGS) entry which is preliminary data.</text>
</comment>
<feature type="non-terminal residue" evidence="1">
    <location>
        <position position="1"/>
    </location>
</feature>
<dbReference type="AlphaFoldDB" id="X1I0B0"/>
<evidence type="ECO:0000313" key="1">
    <source>
        <dbReference type="EMBL" id="GAH75147.1"/>
    </source>
</evidence>
<dbReference type="EMBL" id="BARU01031517">
    <property type="protein sequence ID" value="GAH75147.1"/>
    <property type="molecule type" value="Genomic_DNA"/>
</dbReference>